<name>A0A3M3GSK0_PSEYM</name>
<dbReference type="EMBL" id="RBUQ01000336">
    <property type="protein sequence ID" value="RMV28889.1"/>
    <property type="molecule type" value="Genomic_DNA"/>
</dbReference>
<comment type="caution">
    <text evidence="1">The sequence shown here is derived from an EMBL/GenBank/DDBJ whole genome shotgun (WGS) entry which is preliminary data.</text>
</comment>
<reference evidence="1 2" key="1">
    <citation type="submission" date="2018-08" db="EMBL/GenBank/DDBJ databases">
        <title>Recombination of ecologically and evolutionarily significant loci maintains genetic cohesion in the Pseudomonas syringae species complex.</title>
        <authorList>
            <person name="Dillon M."/>
            <person name="Thakur S."/>
            <person name="Almeida R.N.D."/>
            <person name="Weir B.S."/>
            <person name="Guttman D.S."/>
        </authorList>
    </citation>
    <scope>NUCLEOTIDE SEQUENCE [LARGE SCALE GENOMIC DNA]</scope>
    <source>
        <strain evidence="1 2">ICMP 11281</strain>
    </source>
</reference>
<organism evidence="1 2">
    <name type="scientific">Pseudomonas syringae pv. maculicola</name>
    <dbReference type="NCBI Taxonomy" id="59511"/>
    <lineage>
        <taxon>Bacteria</taxon>
        <taxon>Pseudomonadati</taxon>
        <taxon>Pseudomonadota</taxon>
        <taxon>Gammaproteobacteria</taxon>
        <taxon>Pseudomonadales</taxon>
        <taxon>Pseudomonadaceae</taxon>
        <taxon>Pseudomonas</taxon>
    </lineage>
</organism>
<accession>A0A3M3GSK0</accession>
<dbReference type="Pfam" id="PF14518">
    <property type="entry name" value="Haem_oxygenas_2"/>
    <property type="match status" value="1"/>
</dbReference>
<gene>
    <name evidence="1" type="ORF">ALP13_02240</name>
</gene>
<dbReference type="AlphaFoldDB" id="A0A3M3GSK0"/>
<protein>
    <recommendedName>
        <fullName evidence="3">Iron-containing redox enzyme family protein</fullName>
    </recommendedName>
</protein>
<sequence>MQGGGRRYFLNKAHALYFLQCVAPTKQVDGAWLYGVLAHWRDYRYDGLLTTYLEELVDGEPMQNHVAIYQRLLAEQGCDGDFAWQDQHFHQGAIQLALGQSAESHLPEILGYNLGYEQLPLHLLICAYELKELSIDPYYFSLHVTIDNASSGHACRAVQAVLALMPRGMDAQEYWQRVRRGYQLNDLGLGSTAVIQAFDLEDELVAMLERKRLFGQHMHSDYCRFEGKSVSQWLAHPGQVRGFLQALQDKGWIKRNRAPEDSRFWQLIEGAGAAMFGVFSGYEKQLLRDWIAGDWRDAKSNAHARPARPVSLDANTQMLDDPETQALRKALLEPDGEQLLSLLLPWLGPDRHHRPAGLFATRRFIELRAALR</sequence>
<dbReference type="SMART" id="SM01236">
    <property type="entry name" value="Haem_oxygenase_2"/>
    <property type="match status" value="1"/>
</dbReference>
<evidence type="ECO:0008006" key="3">
    <source>
        <dbReference type="Google" id="ProtNLM"/>
    </source>
</evidence>
<proteinExistence type="predicted"/>
<evidence type="ECO:0000313" key="1">
    <source>
        <dbReference type="EMBL" id="RMV28889.1"/>
    </source>
</evidence>
<evidence type="ECO:0000313" key="2">
    <source>
        <dbReference type="Proteomes" id="UP000271631"/>
    </source>
</evidence>
<dbReference type="Proteomes" id="UP000271631">
    <property type="component" value="Unassembled WGS sequence"/>
</dbReference>